<name>A0ABV7NU48_9PSEU</name>
<feature type="transmembrane region" description="Helical" evidence="1">
    <location>
        <begin position="95"/>
        <end position="117"/>
    </location>
</feature>
<organism evidence="2 3">
    <name type="scientific">Amycolatopsis speibonae</name>
    <dbReference type="NCBI Taxonomy" id="1450224"/>
    <lineage>
        <taxon>Bacteria</taxon>
        <taxon>Bacillati</taxon>
        <taxon>Actinomycetota</taxon>
        <taxon>Actinomycetes</taxon>
        <taxon>Pseudonocardiales</taxon>
        <taxon>Pseudonocardiaceae</taxon>
        <taxon>Amycolatopsis</taxon>
    </lineage>
</organism>
<keyword evidence="1" id="KW-1133">Transmembrane helix</keyword>
<dbReference type="RefSeq" id="WP_378239033.1">
    <property type="nucleotide sequence ID" value="NZ_JBHRWK010000017.1"/>
</dbReference>
<feature type="transmembrane region" description="Helical" evidence="1">
    <location>
        <begin position="50"/>
        <end position="75"/>
    </location>
</feature>
<evidence type="ECO:0000256" key="1">
    <source>
        <dbReference type="SAM" id="Phobius"/>
    </source>
</evidence>
<keyword evidence="3" id="KW-1185">Reference proteome</keyword>
<accession>A0ABV7NU48</accession>
<comment type="caution">
    <text evidence="2">The sequence shown here is derived from an EMBL/GenBank/DDBJ whole genome shotgun (WGS) entry which is preliminary data.</text>
</comment>
<dbReference type="Proteomes" id="UP001595645">
    <property type="component" value="Unassembled WGS sequence"/>
</dbReference>
<evidence type="ECO:0000313" key="3">
    <source>
        <dbReference type="Proteomes" id="UP001595645"/>
    </source>
</evidence>
<proteinExistence type="predicted"/>
<keyword evidence="1" id="KW-0472">Membrane</keyword>
<keyword evidence="1" id="KW-0812">Transmembrane</keyword>
<dbReference type="EMBL" id="JBHRWK010000017">
    <property type="protein sequence ID" value="MFC3450323.1"/>
    <property type="molecule type" value="Genomic_DNA"/>
</dbReference>
<protein>
    <recommendedName>
        <fullName evidence="4">NarG-like domain-containing protein</fullName>
    </recommendedName>
</protein>
<gene>
    <name evidence="2" type="ORF">ACFOSH_12850</name>
</gene>
<evidence type="ECO:0008006" key="4">
    <source>
        <dbReference type="Google" id="ProtNLM"/>
    </source>
</evidence>
<reference evidence="3" key="1">
    <citation type="journal article" date="2019" name="Int. J. Syst. Evol. Microbiol.">
        <title>The Global Catalogue of Microorganisms (GCM) 10K type strain sequencing project: providing services to taxonomists for standard genome sequencing and annotation.</title>
        <authorList>
            <consortium name="The Broad Institute Genomics Platform"/>
            <consortium name="The Broad Institute Genome Sequencing Center for Infectious Disease"/>
            <person name="Wu L."/>
            <person name="Ma J."/>
        </authorList>
    </citation>
    <scope>NUCLEOTIDE SEQUENCE [LARGE SCALE GENOMIC DNA]</scope>
    <source>
        <strain evidence="3">CGMCC 4.7676</strain>
    </source>
</reference>
<sequence>MTISDWKRAIYALLVLPGYLGGAKGQRGLARRWLGREGHESHEGGGRPRFVAAFGPSAVAFLLALLLLYLVGRIATYGLFWSGSDPEGTWGGPTLVGAWIVHFFVALGMAVPIFLALRPLTRLQARLLGCSPVRGH</sequence>
<evidence type="ECO:0000313" key="2">
    <source>
        <dbReference type="EMBL" id="MFC3450323.1"/>
    </source>
</evidence>